<comment type="subcellular location">
    <subcellularLocation>
        <location evidence="1">Cytoplasm</location>
    </subcellularLocation>
</comment>
<dbReference type="PROSITE" id="PS50245">
    <property type="entry name" value="CAP_GLY_2"/>
    <property type="match status" value="1"/>
</dbReference>
<dbReference type="Proteomes" id="UP000887540">
    <property type="component" value="Unplaced"/>
</dbReference>
<name>A0A914C9W2_9BILA</name>
<evidence type="ECO:0000256" key="5">
    <source>
        <dbReference type="ARBA" id="ARBA00022614"/>
    </source>
</evidence>
<evidence type="ECO:0000256" key="9">
    <source>
        <dbReference type="ARBA" id="ARBA00026055"/>
    </source>
</evidence>
<evidence type="ECO:0000256" key="6">
    <source>
        <dbReference type="ARBA" id="ARBA00022729"/>
    </source>
</evidence>
<protein>
    <recommendedName>
        <fullName evidence="3">Tubulin-specific chaperone E</fullName>
    </recommendedName>
    <alternativeName>
        <fullName evidence="10">Tubulin-folding cofactor E</fullName>
    </alternativeName>
</protein>
<dbReference type="Gene3D" id="3.80.10.10">
    <property type="entry name" value="Ribonuclease Inhibitor"/>
    <property type="match status" value="2"/>
</dbReference>
<dbReference type="SMART" id="SM01052">
    <property type="entry name" value="CAP_GLY"/>
    <property type="match status" value="1"/>
</dbReference>
<evidence type="ECO:0000256" key="1">
    <source>
        <dbReference type="ARBA" id="ARBA00004496"/>
    </source>
</evidence>
<accession>A0A914C9W2</accession>
<evidence type="ECO:0000313" key="13">
    <source>
        <dbReference type="WBParaSite" id="ACRNAN_Path_69.g240.t1"/>
    </source>
</evidence>
<dbReference type="InterPro" id="IPR032675">
    <property type="entry name" value="LRR_dom_sf"/>
</dbReference>
<evidence type="ECO:0000256" key="8">
    <source>
        <dbReference type="ARBA" id="ARBA00023186"/>
    </source>
</evidence>
<dbReference type="SUPFAM" id="SSF74924">
    <property type="entry name" value="Cap-Gly domain"/>
    <property type="match status" value="1"/>
</dbReference>
<dbReference type="AlphaFoldDB" id="A0A914C9W2"/>
<evidence type="ECO:0000313" key="12">
    <source>
        <dbReference type="Proteomes" id="UP000887540"/>
    </source>
</evidence>
<comment type="subunit">
    <text evidence="9">Supercomplex made of cofactors A to E. Cofactors A and D function by capturing and stabilizing tubulin in a quasi-native conformation. Cofactor E binds to the cofactor D-tubulin complex; interaction with cofactor C then causes the release of tubulin polypeptides that are committed to the native state.</text>
</comment>
<feature type="domain" description="CAP-Gly" evidence="11">
    <location>
        <begin position="42"/>
        <end position="86"/>
    </location>
</feature>
<keyword evidence="4" id="KW-0963">Cytoplasm</keyword>
<dbReference type="PROSITE" id="PS00845">
    <property type="entry name" value="CAP_GLY_1"/>
    <property type="match status" value="1"/>
</dbReference>
<evidence type="ECO:0000256" key="7">
    <source>
        <dbReference type="ARBA" id="ARBA00022737"/>
    </source>
</evidence>
<keyword evidence="5" id="KW-0433">Leucine-rich repeat</keyword>
<comment type="similarity">
    <text evidence="2">Belongs to the TBCE family.</text>
</comment>
<dbReference type="Pfam" id="PF01302">
    <property type="entry name" value="CAP_GLY"/>
    <property type="match status" value="1"/>
</dbReference>
<dbReference type="GO" id="GO:0005615">
    <property type="term" value="C:extracellular space"/>
    <property type="evidence" value="ECO:0007669"/>
    <property type="project" value="TreeGrafter"/>
</dbReference>
<evidence type="ECO:0000259" key="11">
    <source>
        <dbReference type="PROSITE" id="PS50245"/>
    </source>
</evidence>
<dbReference type="GO" id="GO:0005737">
    <property type="term" value="C:cytoplasm"/>
    <property type="evidence" value="ECO:0007669"/>
    <property type="project" value="UniProtKB-SubCell"/>
</dbReference>
<dbReference type="InterPro" id="IPR036859">
    <property type="entry name" value="CAP-Gly_dom_sf"/>
</dbReference>
<dbReference type="WBParaSite" id="ACRNAN_Path_69.g240.t1">
    <property type="protein sequence ID" value="ACRNAN_Path_69.g240.t1"/>
    <property type="gene ID" value="ACRNAN_Path_69.g240"/>
</dbReference>
<evidence type="ECO:0000256" key="3">
    <source>
        <dbReference type="ARBA" id="ARBA00015004"/>
    </source>
</evidence>
<sequence length="498" mass="56906">MKKTIEELRGMNLKDLYTEKMNLSIGSRVDVNGHKGKLKYIGIVQGYNGEWIGIDWDDPMRGKHNGTVNGVKYFEARCPTSGSFVRPIYACSGRDLVEEINSRYAEGNVDKSSNDSSENFLAASLPAINIGIKKCEYVGMEKTYLKQCNIYRLNVIVLDNMCVSHVSPHQTSKFIHCTELNLHNNLITTWTNVFDILRLFPSLRYLNLCKNLLEPLGDISILDLSDLPSIFHLILSDCQMNEKTVTSILRIFNQVTELHISRTGITSFDPPDNCFLRHLNISENPIEDFSRLWSLSQLKSLEILNAAGCNFQTFDLPPNEVGFEKLSNLIIDDNSFTQWSDINQLSRLPSLKRLKLRGNMTEQNRMDIREIIIAKMPLLVELDRCDISSIERRSSEIRFINRFGLEPIDEVHRKDVERLVAKHGPPDPPVEQNLATARQKIPTVQIKLRYEDKKIERSVPEVTTIQRLIGLASRILKFDPSEVKIEICRNEPEDSTLG</sequence>
<dbReference type="SUPFAM" id="SSF52058">
    <property type="entry name" value="L domain-like"/>
    <property type="match status" value="1"/>
</dbReference>
<dbReference type="FunFam" id="2.30.30.190:FF:000016">
    <property type="entry name" value="Tubulin-folding cofactor E"/>
    <property type="match status" value="1"/>
</dbReference>
<dbReference type="InterPro" id="IPR050328">
    <property type="entry name" value="Dev_Immune_Receptor"/>
</dbReference>
<keyword evidence="8" id="KW-0143">Chaperone</keyword>
<dbReference type="GO" id="GO:0031012">
    <property type="term" value="C:extracellular matrix"/>
    <property type="evidence" value="ECO:0007669"/>
    <property type="project" value="TreeGrafter"/>
</dbReference>
<organism evidence="12 13">
    <name type="scientific">Acrobeloides nanus</name>
    <dbReference type="NCBI Taxonomy" id="290746"/>
    <lineage>
        <taxon>Eukaryota</taxon>
        <taxon>Metazoa</taxon>
        <taxon>Ecdysozoa</taxon>
        <taxon>Nematoda</taxon>
        <taxon>Chromadorea</taxon>
        <taxon>Rhabditida</taxon>
        <taxon>Tylenchina</taxon>
        <taxon>Cephalobomorpha</taxon>
        <taxon>Cephaloboidea</taxon>
        <taxon>Cephalobidae</taxon>
        <taxon>Acrobeloides</taxon>
    </lineage>
</organism>
<dbReference type="InterPro" id="IPR000938">
    <property type="entry name" value="CAP-Gly_domain"/>
</dbReference>
<proteinExistence type="inferred from homology"/>
<dbReference type="PANTHER" id="PTHR24373">
    <property type="entry name" value="SLIT RELATED LEUCINE-RICH REPEAT NEURONAL PROTEIN"/>
    <property type="match status" value="1"/>
</dbReference>
<dbReference type="Gene3D" id="2.30.30.190">
    <property type="entry name" value="CAP Gly-rich-like domain"/>
    <property type="match status" value="1"/>
</dbReference>
<keyword evidence="7" id="KW-0677">Repeat</keyword>
<dbReference type="PANTHER" id="PTHR24373:SF378">
    <property type="entry name" value="FI03225P-RELATED"/>
    <property type="match status" value="1"/>
</dbReference>
<keyword evidence="6" id="KW-0732">Signal</keyword>
<dbReference type="InterPro" id="IPR001611">
    <property type="entry name" value="Leu-rich_rpt"/>
</dbReference>
<evidence type="ECO:0000256" key="4">
    <source>
        <dbReference type="ARBA" id="ARBA00022490"/>
    </source>
</evidence>
<dbReference type="PROSITE" id="PS51450">
    <property type="entry name" value="LRR"/>
    <property type="match status" value="1"/>
</dbReference>
<evidence type="ECO:0000256" key="10">
    <source>
        <dbReference type="ARBA" id="ARBA00030180"/>
    </source>
</evidence>
<evidence type="ECO:0000256" key="2">
    <source>
        <dbReference type="ARBA" id="ARBA00006286"/>
    </source>
</evidence>
<keyword evidence="12" id="KW-1185">Reference proteome</keyword>
<reference evidence="13" key="1">
    <citation type="submission" date="2022-11" db="UniProtKB">
        <authorList>
            <consortium name="WormBaseParasite"/>
        </authorList>
    </citation>
    <scope>IDENTIFICATION</scope>
</reference>